<dbReference type="SUPFAM" id="SSF55120">
    <property type="entry name" value="Pseudouridine synthase"/>
    <property type="match status" value="1"/>
</dbReference>
<keyword evidence="20" id="KW-1185">Reference proteome</keyword>
<dbReference type="InterPro" id="IPR001406">
    <property type="entry name" value="PsdUridine_synth_TruA"/>
</dbReference>
<feature type="binding site" evidence="16">
    <location>
        <position position="150"/>
    </location>
    <ligand>
        <name>substrate</name>
    </ligand>
</feature>
<dbReference type="CDD" id="cd02568">
    <property type="entry name" value="PseudoU_synth_PUS1_PUS2"/>
    <property type="match status" value="1"/>
</dbReference>
<dbReference type="GO" id="GO:0005634">
    <property type="term" value="C:nucleus"/>
    <property type="evidence" value="ECO:0007669"/>
    <property type="project" value="UniProtKB-SubCell"/>
</dbReference>
<dbReference type="EMBL" id="CP049004">
    <property type="protein sequence ID" value="QID85022.1"/>
    <property type="molecule type" value="Genomic_DNA"/>
</dbReference>
<dbReference type="InterPro" id="IPR020097">
    <property type="entry name" value="PsdUridine_synth_TruA_a/b_dom"/>
</dbReference>
<dbReference type="Proteomes" id="UP000501346">
    <property type="component" value="Chromosome SeVII-ScVII"/>
</dbReference>
<dbReference type="GO" id="GO:0003723">
    <property type="term" value="F:RNA binding"/>
    <property type="evidence" value="ECO:0007669"/>
    <property type="project" value="InterPro"/>
</dbReference>
<dbReference type="InterPro" id="IPR020103">
    <property type="entry name" value="PsdUridine_synth_cat_dom_sf"/>
</dbReference>
<feature type="active site" description="Nucleophile" evidence="15">
    <location>
        <position position="95"/>
    </location>
</feature>
<evidence type="ECO:0000256" key="13">
    <source>
        <dbReference type="ARBA" id="ARBA00079072"/>
    </source>
</evidence>
<dbReference type="FunFam" id="3.30.70.580:FF:000002">
    <property type="entry name" value="tRNA pseudouridine synthase"/>
    <property type="match status" value="1"/>
</dbReference>
<dbReference type="GO" id="GO:0031119">
    <property type="term" value="P:tRNA pseudouridine synthesis"/>
    <property type="evidence" value="ECO:0007669"/>
    <property type="project" value="InterPro"/>
</dbReference>
<dbReference type="InterPro" id="IPR020095">
    <property type="entry name" value="PsdUridine_synth_TruA_C"/>
</dbReference>
<keyword evidence="6" id="KW-0507">mRNA processing</keyword>
<dbReference type="InterPro" id="IPR041708">
    <property type="entry name" value="PUS1/PUS2-like"/>
</dbReference>
<evidence type="ECO:0000256" key="5">
    <source>
        <dbReference type="ARBA" id="ARBA00009375"/>
    </source>
</evidence>
<dbReference type="Pfam" id="PF01416">
    <property type="entry name" value="PseudoU_synth_1"/>
    <property type="match status" value="1"/>
</dbReference>
<evidence type="ECO:0000256" key="6">
    <source>
        <dbReference type="ARBA" id="ARBA00022664"/>
    </source>
</evidence>
<evidence type="ECO:0000256" key="1">
    <source>
        <dbReference type="ARBA" id="ARBA00001166"/>
    </source>
</evidence>
<dbReference type="GO" id="GO:0009982">
    <property type="term" value="F:pseudouridine synthase activity"/>
    <property type="evidence" value="ECO:0007669"/>
    <property type="project" value="InterPro"/>
</dbReference>
<dbReference type="GO" id="GO:0006397">
    <property type="term" value="P:mRNA processing"/>
    <property type="evidence" value="ECO:0007669"/>
    <property type="project" value="UniProtKB-KW"/>
</dbReference>
<dbReference type="GO" id="GO:0031120">
    <property type="term" value="P:snRNA pseudouridine synthesis"/>
    <property type="evidence" value="ECO:0007669"/>
    <property type="project" value="UniProtKB-ARBA"/>
</dbReference>
<evidence type="ECO:0000256" key="11">
    <source>
        <dbReference type="ARBA" id="ARBA00053072"/>
    </source>
</evidence>
<keyword evidence="9" id="KW-0539">Nucleus</keyword>
<dbReference type="PANTHER" id="PTHR11142:SF4">
    <property type="entry name" value="PSEUDOURIDYLATE SYNTHASE 1 HOMOLOG"/>
    <property type="match status" value="1"/>
</dbReference>
<keyword evidence="8" id="KW-0413">Isomerase</keyword>
<dbReference type="PANTHER" id="PTHR11142">
    <property type="entry name" value="PSEUDOURIDYLATE SYNTHASE"/>
    <property type="match status" value="1"/>
</dbReference>
<evidence type="ECO:0000256" key="12">
    <source>
        <dbReference type="ARBA" id="ARBA00073968"/>
    </source>
</evidence>
<reference evidence="19 20" key="1">
    <citation type="journal article" date="2019" name="BMC Genomics">
        <title>Chromosome level assembly and comparative genome analysis confirm lager-brewing yeasts originated from a single hybridization.</title>
        <authorList>
            <person name="Salazar A.N."/>
            <person name="Gorter de Vries A.R."/>
            <person name="van den Broek M."/>
            <person name="Brouwers N."/>
            <person name="de la Torre Cortes P."/>
            <person name="Kuijpers N.G.A."/>
            <person name="Daran J.G."/>
            <person name="Abeel T."/>
        </authorList>
    </citation>
    <scope>NUCLEOTIDE SEQUENCE [LARGE SCALE GENOMIC DNA]</scope>
    <source>
        <strain evidence="19 20">CBS 1483</strain>
    </source>
</reference>
<comment type="catalytic activity">
    <reaction evidence="2">
        <text>uridine in snRNA = pseudouridine in snRNA</text>
        <dbReference type="Rhea" id="RHEA:51124"/>
        <dbReference type="Rhea" id="RHEA-COMP:12891"/>
        <dbReference type="Rhea" id="RHEA-COMP:12892"/>
        <dbReference type="ChEBI" id="CHEBI:65314"/>
        <dbReference type="ChEBI" id="CHEBI:65315"/>
    </reaction>
</comment>
<evidence type="ECO:0000259" key="18">
    <source>
        <dbReference type="Pfam" id="PF01416"/>
    </source>
</evidence>
<feature type="compositionally biased region" description="Polar residues" evidence="17">
    <location>
        <begin position="1"/>
        <end position="12"/>
    </location>
</feature>
<dbReference type="NCBIfam" id="TIGR00071">
    <property type="entry name" value="hisT_truA"/>
    <property type="match status" value="1"/>
</dbReference>
<accession>A0A6C1E6W9</accession>
<evidence type="ECO:0000256" key="3">
    <source>
        <dbReference type="ARBA" id="ARBA00001947"/>
    </source>
</evidence>
<dbReference type="FunFam" id="3.30.70.660:FF:000002">
    <property type="entry name" value="tRNA pseudouridine synthase"/>
    <property type="match status" value="1"/>
</dbReference>
<evidence type="ECO:0000256" key="2">
    <source>
        <dbReference type="ARBA" id="ARBA00001832"/>
    </source>
</evidence>
<evidence type="ECO:0000256" key="16">
    <source>
        <dbReference type="PIRSR" id="PIRSR641708-2"/>
    </source>
</evidence>
<protein>
    <recommendedName>
        <fullName evidence="12">tRNA pseudouridine synthase 1</fullName>
    </recommendedName>
    <alternativeName>
        <fullName evidence="13">tRNA pseudouridylate synthase 1</fullName>
    </alternativeName>
    <alternativeName>
        <fullName evidence="14">tRNA-uridine isomerase 1</fullName>
    </alternativeName>
</protein>
<comment type="catalytic activity">
    <reaction evidence="10">
        <text>a uridine in tRNA = a pseudouridine in tRNA</text>
        <dbReference type="Rhea" id="RHEA:54572"/>
        <dbReference type="Rhea" id="RHEA-COMP:13339"/>
        <dbReference type="Rhea" id="RHEA-COMP:13934"/>
        <dbReference type="ChEBI" id="CHEBI:65314"/>
        <dbReference type="ChEBI" id="CHEBI:65315"/>
    </reaction>
</comment>
<evidence type="ECO:0000256" key="9">
    <source>
        <dbReference type="ARBA" id="ARBA00023242"/>
    </source>
</evidence>
<comment type="catalytic activity">
    <reaction evidence="1">
        <text>a uridine in mRNA = a pseudouridine in mRNA</text>
        <dbReference type="Rhea" id="RHEA:56644"/>
        <dbReference type="Rhea" id="RHEA-COMP:14658"/>
        <dbReference type="Rhea" id="RHEA-COMP:14659"/>
        <dbReference type="ChEBI" id="CHEBI:65314"/>
        <dbReference type="ChEBI" id="CHEBI:65315"/>
    </reaction>
</comment>
<evidence type="ECO:0000256" key="15">
    <source>
        <dbReference type="PIRSR" id="PIRSR641708-1"/>
    </source>
</evidence>
<organism evidence="19 20">
    <name type="scientific">Saccharomyces pastorianus</name>
    <name type="common">Lager yeast</name>
    <name type="synonym">Saccharomyces cerevisiae x Saccharomyces eubayanus</name>
    <dbReference type="NCBI Taxonomy" id="27292"/>
    <lineage>
        <taxon>Eukaryota</taxon>
        <taxon>Fungi</taxon>
        <taxon>Dikarya</taxon>
        <taxon>Ascomycota</taxon>
        <taxon>Saccharomycotina</taxon>
        <taxon>Saccharomycetes</taxon>
        <taxon>Saccharomycetales</taxon>
        <taxon>Saccharomycetaceae</taxon>
        <taxon>Saccharomyces</taxon>
    </lineage>
</organism>
<comment type="cofactor">
    <cofactor evidence="3">
        <name>Zn(2+)</name>
        <dbReference type="ChEBI" id="CHEBI:29105"/>
    </cofactor>
</comment>
<feature type="region of interest" description="Disordered" evidence="17">
    <location>
        <begin position="1"/>
        <end position="34"/>
    </location>
</feature>
<evidence type="ECO:0000313" key="19">
    <source>
        <dbReference type="EMBL" id="QID85022.1"/>
    </source>
</evidence>
<evidence type="ECO:0000256" key="8">
    <source>
        <dbReference type="ARBA" id="ARBA00023235"/>
    </source>
</evidence>
<gene>
    <name evidence="19" type="primary">PUS2_2</name>
    <name evidence="19" type="ORF">GRS66_007565</name>
</gene>
<dbReference type="Gene3D" id="3.30.70.580">
    <property type="entry name" value="Pseudouridine synthase I, catalytic domain, N-terminal subdomain"/>
    <property type="match status" value="1"/>
</dbReference>
<dbReference type="GO" id="GO:1990481">
    <property type="term" value="P:mRNA pseudouridine synthesis"/>
    <property type="evidence" value="ECO:0007669"/>
    <property type="project" value="TreeGrafter"/>
</dbReference>
<evidence type="ECO:0000256" key="10">
    <source>
        <dbReference type="ARBA" id="ARBA00036943"/>
    </source>
</evidence>
<comment type="similarity">
    <text evidence="5">Belongs to the tRNA pseudouridine synthase TruA family.</text>
</comment>
<keyword evidence="7" id="KW-0819">tRNA processing</keyword>
<name>A0A6C1E6W9_SACPS</name>
<dbReference type="Gene3D" id="3.30.70.660">
    <property type="entry name" value="Pseudouridine synthase I, catalytic domain, C-terminal subdomain"/>
    <property type="match status" value="1"/>
</dbReference>
<evidence type="ECO:0000256" key="14">
    <source>
        <dbReference type="ARBA" id="ARBA00080858"/>
    </source>
</evidence>
<evidence type="ECO:0000256" key="4">
    <source>
        <dbReference type="ARBA" id="ARBA00004123"/>
    </source>
</evidence>
<evidence type="ECO:0000256" key="17">
    <source>
        <dbReference type="SAM" id="MobiDB-lite"/>
    </source>
</evidence>
<dbReference type="InterPro" id="IPR020094">
    <property type="entry name" value="TruA/RsuA/RluB/E/F_N"/>
</dbReference>
<dbReference type="AlphaFoldDB" id="A0A6C1E6W9"/>
<comment type="function">
    <text evidence="11">Formation of pseudouridine at positions 27 and 28 in the anticodon stem and loop of transfer RNAs; at positions 34 and 36 of intron-containing precursor tRNA(Ile) and at position 35 in the intron-containing tRNA(Tyr). Catalyzes pseudouridylation at position 44 in U2 snRNA. Also catalyzes pseudouridylation of mRNAs.</text>
</comment>
<proteinExistence type="inferred from homology"/>
<dbReference type="OrthoDB" id="10256309at2759"/>
<comment type="subcellular location">
    <subcellularLocation>
        <location evidence="4">Nucleus</location>
    </subcellularLocation>
</comment>
<feature type="domain" description="Pseudouridine synthase I TruA alpha/beta" evidence="18">
    <location>
        <begin position="234"/>
        <end position="332"/>
    </location>
</feature>
<evidence type="ECO:0000256" key="7">
    <source>
        <dbReference type="ARBA" id="ARBA00022694"/>
    </source>
</evidence>
<evidence type="ECO:0000313" key="20">
    <source>
        <dbReference type="Proteomes" id="UP000501346"/>
    </source>
</evidence>
<sequence length="398" mass="44438">MKATQFTNRPPYTSTSTSTSKESAPTPAVKRRPSKHKVAMLVGYRGGGYYGMQYNPPHKTIEGEILAKLFDVGAISEHNSTSPKKNSFMAAARTDKGVHAVVNLLSLKISLQQDTVARLNAALPPEIRVWGIQPTNKKFNARSACDSRWYEYLIPDFVLVGPPQGSALHQNVGGCYCDDGSQDVWDAFGGQVRDRFGAQPDEDEPLTRDYVDLLSTALGGYRPPRAKLLALEAAMQQYVGTHNFHNFTTGKLAADPSAKRYIKEVVVAPAAPQWTSVRIHGQSFMLHQIRRMVALAVLVARCQLPPSVVRDHLVAATRKHIPRAPAAGLLLEGPVFAQYNSKLRRLLYREIRPDSEAVEHMRRFRECQIYTAVAREETQRHVFCHFVRRTNRLAAPLI</sequence>